<reference evidence="2" key="1">
    <citation type="journal article" date="2019" name="Int. J. Syst. Evol. Microbiol.">
        <title>The Global Catalogue of Microorganisms (GCM) 10K type strain sequencing project: providing services to taxonomists for standard genome sequencing and annotation.</title>
        <authorList>
            <consortium name="The Broad Institute Genomics Platform"/>
            <consortium name="The Broad Institute Genome Sequencing Center for Infectious Disease"/>
            <person name="Wu L."/>
            <person name="Ma J."/>
        </authorList>
    </citation>
    <scope>NUCLEOTIDE SEQUENCE [LARGE SCALE GENOMIC DNA]</scope>
    <source>
        <strain evidence="2">JCM 3106</strain>
    </source>
</reference>
<keyword evidence="2" id="KW-1185">Reference proteome</keyword>
<proteinExistence type="predicted"/>
<evidence type="ECO:0000313" key="1">
    <source>
        <dbReference type="EMBL" id="GAA3023102.1"/>
    </source>
</evidence>
<sequence>MNGPLPILDLPGGVRICAGCGTRIVTLAASVRLIWADITDDVLPAEAVEQITAPVADVWVDLLCNPSCPPGDHGPHPG</sequence>
<dbReference type="Proteomes" id="UP001499930">
    <property type="component" value="Unassembled WGS sequence"/>
</dbReference>
<dbReference type="EMBL" id="BAAAWD010000015">
    <property type="protein sequence ID" value="GAA3023102.1"/>
    <property type="molecule type" value="Genomic_DNA"/>
</dbReference>
<comment type="caution">
    <text evidence="1">The sequence shown here is derived from an EMBL/GenBank/DDBJ whole genome shotgun (WGS) entry which is preliminary data.</text>
</comment>
<accession>A0ABP6KWH3</accession>
<gene>
    <name evidence="1" type="ORF">GCM10017559_55420</name>
</gene>
<name>A0ABP6KWH3_9ACTN</name>
<organism evidence="1 2">
    <name type="scientific">Streptosporangium longisporum</name>
    <dbReference type="NCBI Taxonomy" id="46187"/>
    <lineage>
        <taxon>Bacteria</taxon>
        <taxon>Bacillati</taxon>
        <taxon>Actinomycetota</taxon>
        <taxon>Actinomycetes</taxon>
        <taxon>Streptosporangiales</taxon>
        <taxon>Streptosporangiaceae</taxon>
        <taxon>Streptosporangium</taxon>
    </lineage>
</organism>
<dbReference type="RefSeq" id="WP_344900422.1">
    <property type="nucleotide sequence ID" value="NZ_BAAAWD010000015.1"/>
</dbReference>
<evidence type="ECO:0000313" key="2">
    <source>
        <dbReference type="Proteomes" id="UP001499930"/>
    </source>
</evidence>
<protein>
    <submittedName>
        <fullName evidence="1">Uncharacterized protein</fullName>
    </submittedName>
</protein>